<dbReference type="RefSeq" id="WP_009196059.1">
    <property type="nucleotide sequence ID" value="NZ_AODQ01000069.1"/>
</dbReference>
<dbReference type="GO" id="GO:0005506">
    <property type="term" value="F:iron ion binding"/>
    <property type="evidence" value="ECO:0007669"/>
    <property type="project" value="InterPro"/>
</dbReference>
<accession>M7NUQ0</accession>
<dbReference type="GO" id="GO:0008610">
    <property type="term" value="P:lipid biosynthetic process"/>
    <property type="evidence" value="ECO:0007669"/>
    <property type="project" value="InterPro"/>
</dbReference>
<evidence type="ECO:0000256" key="6">
    <source>
        <dbReference type="ARBA" id="ARBA00023136"/>
    </source>
</evidence>
<evidence type="ECO:0000256" key="5">
    <source>
        <dbReference type="ARBA" id="ARBA00023098"/>
    </source>
</evidence>
<dbReference type="PANTHER" id="PTHR21624:SF1">
    <property type="entry name" value="ALKYLGLYCEROL MONOOXYGENASE"/>
    <property type="match status" value="1"/>
</dbReference>
<dbReference type="PATRIC" id="fig|1279009.4.peg.2707"/>
<evidence type="ECO:0000313" key="9">
    <source>
        <dbReference type="EMBL" id="EMR02194.1"/>
    </source>
</evidence>
<dbReference type="Proteomes" id="UP000011910">
    <property type="component" value="Unassembled WGS sequence"/>
</dbReference>
<evidence type="ECO:0000256" key="4">
    <source>
        <dbReference type="ARBA" id="ARBA00023002"/>
    </source>
</evidence>
<sequence length="294" mass="34298">MDLNPVILSIPIYFLLIGIELLVQAFSRDPIYRLNDAVTNISCGITQQVSGAFLKVGLVAVYELTYQHLSLLQIEPSWWSYVLLFVLVDFCYYWAHRMSHEVSLFWGGHVVHHQSEDYNFSVALRQGSFQVIWTTAFYLPLAVLGFDTLSYIFISALVTVYQFWIHTEKIGKLGPLEWVLNTPSHHRVHHGRNPKYIDKNHAGVFIIWDRLFGTFQEEEERPTYGVTVPVNSWNPLWVNVQHYAGMWQQLRQCRSWADRWHTLINKPGWRPDYLGGYMAPPEVDQHSPKIQPRP</sequence>
<gene>
    <name evidence="9" type="ORF">ADICEAN_02669</name>
</gene>
<keyword evidence="3 7" id="KW-1133">Transmembrane helix</keyword>
<organism evidence="9 10">
    <name type="scientific">Cesiribacter andamanensis AMV16</name>
    <dbReference type="NCBI Taxonomy" id="1279009"/>
    <lineage>
        <taxon>Bacteria</taxon>
        <taxon>Pseudomonadati</taxon>
        <taxon>Bacteroidota</taxon>
        <taxon>Cytophagia</taxon>
        <taxon>Cytophagales</taxon>
        <taxon>Cesiribacteraceae</taxon>
        <taxon>Cesiribacter</taxon>
    </lineage>
</organism>
<keyword evidence="10" id="KW-1185">Reference proteome</keyword>
<dbReference type="GO" id="GO:0012505">
    <property type="term" value="C:endomembrane system"/>
    <property type="evidence" value="ECO:0007669"/>
    <property type="project" value="UniProtKB-SubCell"/>
</dbReference>
<dbReference type="Pfam" id="PF04116">
    <property type="entry name" value="FA_hydroxylase"/>
    <property type="match status" value="1"/>
</dbReference>
<evidence type="ECO:0000256" key="1">
    <source>
        <dbReference type="ARBA" id="ARBA00004127"/>
    </source>
</evidence>
<feature type="transmembrane region" description="Helical" evidence="7">
    <location>
        <begin position="78"/>
        <end position="95"/>
    </location>
</feature>
<dbReference type="AlphaFoldDB" id="M7NUQ0"/>
<dbReference type="eggNOG" id="COG3000">
    <property type="taxonomic scope" value="Bacteria"/>
</dbReference>
<evidence type="ECO:0000256" key="2">
    <source>
        <dbReference type="ARBA" id="ARBA00022692"/>
    </source>
</evidence>
<evidence type="ECO:0000256" key="3">
    <source>
        <dbReference type="ARBA" id="ARBA00022989"/>
    </source>
</evidence>
<name>M7NUQ0_9BACT</name>
<evidence type="ECO:0000313" key="10">
    <source>
        <dbReference type="Proteomes" id="UP000011910"/>
    </source>
</evidence>
<keyword evidence="4" id="KW-0560">Oxidoreductase</keyword>
<protein>
    <submittedName>
        <fullName evidence="9">Fatty acid hydroxylase superfamily protein</fullName>
    </submittedName>
</protein>
<evidence type="ECO:0000259" key="8">
    <source>
        <dbReference type="Pfam" id="PF04116"/>
    </source>
</evidence>
<dbReference type="GO" id="GO:0006643">
    <property type="term" value="P:membrane lipid metabolic process"/>
    <property type="evidence" value="ECO:0007669"/>
    <property type="project" value="TreeGrafter"/>
</dbReference>
<comment type="caution">
    <text evidence="9">The sequence shown here is derived from an EMBL/GenBank/DDBJ whole genome shotgun (WGS) entry which is preliminary data.</text>
</comment>
<feature type="domain" description="Fatty acid hydroxylase" evidence="8">
    <location>
        <begin position="82"/>
        <end position="214"/>
    </location>
</feature>
<dbReference type="InterPro" id="IPR006694">
    <property type="entry name" value="Fatty_acid_hydroxylase"/>
</dbReference>
<evidence type="ECO:0000256" key="7">
    <source>
        <dbReference type="SAM" id="Phobius"/>
    </source>
</evidence>
<dbReference type="STRING" id="1279009.ADICEAN_02669"/>
<dbReference type="InterPro" id="IPR051689">
    <property type="entry name" value="Sterol_desaturase/TMEM195"/>
</dbReference>
<feature type="transmembrane region" description="Helical" evidence="7">
    <location>
        <begin position="6"/>
        <end position="23"/>
    </location>
</feature>
<dbReference type="GO" id="GO:0016020">
    <property type="term" value="C:membrane"/>
    <property type="evidence" value="ECO:0007669"/>
    <property type="project" value="GOC"/>
</dbReference>
<dbReference type="EMBL" id="AODQ01000069">
    <property type="protein sequence ID" value="EMR02194.1"/>
    <property type="molecule type" value="Genomic_DNA"/>
</dbReference>
<dbReference type="PANTHER" id="PTHR21624">
    <property type="entry name" value="STEROL DESATURASE-RELATED PROTEIN"/>
    <property type="match status" value="1"/>
</dbReference>
<proteinExistence type="predicted"/>
<reference evidence="9 10" key="1">
    <citation type="journal article" date="2013" name="Genome Announc.">
        <title>Draft Genome Sequence of Cesiribacter andamanensis Strain AMV16T, Isolated from a Soil Sample from a Mud Volcano in the Andaman Islands, India.</title>
        <authorList>
            <person name="Shivaji S."/>
            <person name="Ara S."/>
            <person name="Begum Z."/>
            <person name="Srinivas T.N."/>
            <person name="Singh A."/>
            <person name="Kumar Pinnaka A."/>
        </authorList>
    </citation>
    <scope>NUCLEOTIDE SEQUENCE [LARGE SCALE GENOMIC DNA]</scope>
    <source>
        <strain evidence="9 10">AMV16</strain>
    </source>
</reference>
<comment type="subcellular location">
    <subcellularLocation>
        <location evidence="1">Endomembrane system</location>
        <topology evidence="1">Multi-pass membrane protein</topology>
    </subcellularLocation>
</comment>
<feature type="transmembrane region" description="Helical" evidence="7">
    <location>
        <begin position="137"/>
        <end position="164"/>
    </location>
</feature>
<keyword evidence="2 7" id="KW-0812">Transmembrane</keyword>
<keyword evidence="6 7" id="KW-0472">Membrane</keyword>
<dbReference type="GO" id="GO:0050479">
    <property type="term" value="F:glyceryl-ether monooxygenase activity"/>
    <property type="evidence" value="ECO:0007669"/>
    <property type="project" value="TreeGrafter"/>
</dbReference>
<keyword evidence="5" id="KW-0443">Lipid metabolism</keyword>